<organism evidence="4 5">
    <name type="scientific">Methylocystis parvus</name>
    <dbReference type="NCBI Taxonomy" id="134"/>
    <lineage>
        <taxon>Bacteria</taxon>
        <taxon>Pseudomonadati</taxon>
        <taxon>Pseudomonadota</taxon>
        <taxon>Alphaproteobacteria</taxon>
        <taxon>Hyphomicrobiales</taxon>
        <taxon>Methylocystaceae</taxon>
        <taxon>Methylocystis</taxon>
    </lineage>
</organism>
<dbReference type="SUPFAM" id="SSF52151">
    <property type="entry name" value="FabD/lysophospholipase-like"/>
    <property type="match status" value="1"/>
</dbReference>
<evidence type="ECO:0000313" key="4">
    <source>
        <dbReference type="EMBL" id="QGM98050.1"/>
    </source>
</evidence>
<comment type="caution">
    <text evidence="2">Lacks conserved residue(s) required for the propagation of feature annotation.</text>
</comment>
<feature type="active site" description="Proton acceptor" evidence="2">
    <location>
        <position position="285"/>
    </location>
</feature>
<dbReference type="RefSeq" id="WP_154419931.1">
    <property type="nucleotide sequence ID" value="NZ_CP044331.1"/>
</dbReference>
<dbReference type="EMBL" id="CP044331">
    <property type="protein sequence ID" value="QGM98050.1"/>
    <property type="molecule type" value="Genomic_DNA"/>
</dbReference>
<feature type="short sequence motif" description="DGA/G" evidence="2">
    <location>
        <begin position="285"/>
        <end position="287"/>
    </location>
</feature>
<dbReference type="AlphaFoldDB" id="A0A6B8MBP4"/>
<evidence type="ECO:0000256" key="2">
    <source>
        <dbReference type="PROSITE-ProRule" id="PRU01161"/>
    </source>
</evidence>
<dbReference type="InterPro" id="IPR016035">
    <property type="entry name" value="Acyl_Trfase/lysoPLipase"/>
</dbReference>
<keyword evidence="2" id="KW-0442">Lipid degradation</keyword>
<accession>A0A6B8MBP4</accession>
<protein>
    <submittedName>
        <fullName evidence="4">Patatin-like phospholipase family protein</fullName>
    </submittedName>
</protein>
<keyword evidence="5" id="KW-1185">Reference proteome</keyword>
<name>A0A6B8MBP4_9HYPH</name>
<dbReference type="KEGG" id="mpar:F7D14_11565"/>
<reference evidence="4 5" key="1">
    <citation type="submission" date="2019-09" db="EMBL/GenBank/DDBJ databases">
        <title>Isolation and complete genome sequencing of Methylocystis species.</title>
        <authorList>
            <person name="Rumah B.L."/>
            <person name="Stead C.E."/>
            <person name="Stevens B.C."/>
            <person name="Minton N.P."/>
            <person name="Grosse-Honebrink A."/>
            <person name="Zhang Y."/>
        </authorList>
    </citation>
    <scope>NUCLEOTIDE SEQUENCE [LARGE SCALE GENOMIC DNA]</scope>
    <source>
        <strain evidence="4 5">BRCS2</strain>
    </source>
</reference>
<evidence type="ECO:0000259" key="3">
    <source>
        <dbReference type="PROSITE" id="PS51635"/>
    </source>
</evidence>
<dbReference type="Pfam" id="PF01734">
    <property type="entry name" value="Patatin"/>
    <property type="match status" value="1"/>
</dbReference>
<evidence type="ECO:0000256" key="1">
    <source>
        <dbReference type="ARBA" id="ARBA00023098"/>
    </source>
</evidence>
<keyword evidence="2" id="KW-0378">Hydrolase</keyword>
<dbReference type="PROSITE" id="PS51635">
    <property type="entry name" value="PNPLA"/>
    <property type="match status" value="1"/>
</dbReference>
<feature type="short sequence motif" description="GXSXG" evidence="2">
    <location>
        <begin position="58"/>
        <end position="62"/>
    </location>
</feature>
<dbReference type="InterPro" id="IPR002641">
    <property type="entry name" value="PNPLA_dom"/>
</dbReference>
<proteinExistence type="predicted"/>
<sequence length="580" mass="64354">MARTFEIGLTMAGAVSAGAYTAGVMDFFIEALDAYTEAKKQAGWDGPTHDVRIPIMSGASAGGMTSSICALHFFRSVFDHVWPQDAARQVPERRRNRLYSSWVEDIDISRLLETGDIDLKPGAPVRSLLCCDVIDKIVEDAFDLEGDIRAPEWIGRDGENCVRVRLTLTNMRGVPYAFEIYGAADPRRYGMLNHGDLLDFKIGIDPRPEPGVYALNVRNTKTPDWDLFRTAAKATGAFPIGLSPRIIRRDASQYEYISRIRFGDGVAPPIVSAKEGELYEFVAVDGGTIDNEPLELTRRFLAGGAGRININDGVGTTKAVILIAPFPNLLEATPDDGNAAAVNEDEQMSLARIAATLLSTLTDQARFKPDELRKAADDEYYTRYLISPARDDQRPMALKYPIACGALGGFSGFLHQSFRRHDYLLGRRNAQAFLRWHFVLPETADLFDEFKGDREKWIVREARGETLTVSTRLGKNDLRALPIIPLVGDLMNKEIVIPSRDLPDVNAVFGPARDPLDALIKRRAKAVVSRLVDVHLNFDGFFAWAERKVAANIGTQFAVRKATGKISEAVDDIRQAFYKP</sequence>
<feature type="active site" description="Nucleophile" evidence="2">
    <location>
        <position position="60"/>
    </location>
</feature>
<gene>
    <name evidence="4" type="ORF">F7D14_11565</name>
</gene>
<dbReference type="GO" id="GO:0016787">
    <property type="term" value="F:hydrolase activity"/>
    <property type="evidence" value="ECO:0007669"/>
    <property type="project" value="UniProtKB-UniRule"/>
</dbReference>
<feature type="domain" description="PNPLA" evidence="3">
    <location>
        <begin position="9"/>
        <end position="298"/>
    </location>
</feature>
<dbReference type="GO" id="GO:0016042">
    <property type="term" value="P:lipid catabolic process"/>
    <property type="evidence" value="ECO:0007669"/>
    <property type="project" value="UniProtKB-UniRule"/>
</dbReference>
<evidence type="ECO:0000313" key="5">
    <source>
        <dbReference type="Proteomes" id="UP000422569"/>
    </source>
</evidence>
<keyword evidence="1 2" id="KW-0443">Lipid metabolism</keyword>
<dbReference type="Proteomes" id="UP000422569">
    <property type="component" value="Chromosome"/>
</dbReference>